<keyword evidence="8" id="KW-0503">Monooxygenase</keyword>
<dbReference type="RefSeq" id="WP_163053314.1">
    <property type="nucleotide sequence ID" value="NZ_JAAGLI010000112.1"/>
</dbReference>
<dbReference type="PANTHER" id="PTHR43004:SF19">
    <property type="entry name" value="BINDING MONOOXYGENASE, PUTATIVE (JCVI)-RELATED"/>
    <property type="match status" value="1"/>
</dbReference>
<gene>
    <name evidence="8" type="ORF">G3I70_04200</name>
</gene>
<dbReference type="Gene3D" id="3.40.30.20">
    <property type="match status" value="1"/>
</dbReference>
<name>A0A6L9Q8F0_9ACTN</name>
<evidence type="ECO:0000256" key="2">
    <source>
        <dbReference type="ARBA" id="ARBA00007801"/>
    </source>
</evidence>
<keyword evidence="4" id="KW-0274">FAD</keyword>
<evidence type="ECO:0000256" key="5">
    <source>
        <dbReference type="ARBA" id="ARBA00023002"/>
    </source>
</evidence>
<keyword evidence="3" id="KW-0285">Flavoprotein</keyword>
<dbReference type="InterPro" id="IPR036249">
    <property type="entry name" value="Thioredoxin-like_sf"/>
</dbReference>
<dbReference type="NCBIfam" id="NF006144">
    <property type="entry name" value="PRK08294.1"/>
    <property type="match status" value="1"/>
</dbReference>
<organism evidence="8 9">
    <name type="scientific">Actinomadura bangladeshensis</name>
    <dbReference type="NCBI Taxonomy" id="453573"/>
    <lineage>
        <taxon>Bacteria</taxon>
        <taxon>Bacillati</taxon>
        <taxon>Actinomycetota</taxon>
        <taxon>Actinomycetes</taxon>
        <taxon>Streptosporangiales</taxon>
        <taxon>Thermomonosporaceae</taxon>
        <taxon>Actinomadura</taxon>
    </lineage>
</organism>
<dbReference type="GO" id="GO:0071949">
    <property type="term" value="F:FAD binding"/>
    <property type="evidence" value="ECO:0007669"/>
    <property type="project" value="InterPro"/>
</dbReference>
<dbReference type="GO" id="GO:0016709">
    <property type="term" value="F:oxidoreductase activity, acting on paired donors, with incorporation or reduction of molecular oxygen, NAD(P)H as one donor, and incorporation of one atom of oxygen"/>
    <property type="evidence" value="ECO:0007669"/>
    <property type="project" value="UniProtKB-ARBA"/>
</dbReference>
<evidence type="ECO:0000256" key="3">
    <source>
        <dbReference type="ARBA" id="ARBA00022630"/>
    </source>
</evidence>
<dbReference type="InterPro" id="IPR036188">
    <property type="entry name" value="FAD/NAD-bd_sf"/>
</dbReference>
<accession>A0A6L9Q8F0</accession>
<reference evidence="8 9" key="1">
    <citation type="submission" date="2020-01" db="EMBL/GenBank/DDBJ databases">
        <title>Insect and environment-associated Actinomycetes.</title>
        <authorList>
            <person name="Currrie C."/>
            <person name="Chevrette M."/>
            <person name="Carlson C."/>
            <person name="Stubbendieck R."/>
            <person name="Wendt-Pienkowski E."/>
        </authorList>
    </citation>
    <scope>NUCLEOTIDE SEQUENCE [LARGE SCALE GENOMIC DNA]</scope>
    <source>
        <strain evidence="8 9">SID10258</strain>
    </source>
</reference>
<dbReference type="Gene3D" id="3.30.9.10">
    <property type="entry name" value="D-Amino Acid Oxidase, subunit A, domain 2"/>
    <property type="match status" value="1"/>
</dbReference>
<dbReference type="PRINTS" id="PR00420">
    <property type="entry name" value="RNGMNOXGNASE"/>
</dbReference>
<keyword evidence="5" id="KW-0560">Oxidoreductase</keyword>
<dbReference type="Proteomes" id="UP000475532">
    <property type="component" value="Unassembled WGS sequence"/>
</dbReference>
<comment type="similarity">
    <text evidence="2">Belongs to the PheA/TfdB FAD monooxygenase family.</text>
</comment>
<dbReference type="PANTHER" id="PTHR43004">
    <property type="entry name" value="TRK SYSTEM POTASSIUM UPTAKE PROTEIN"/>
    <property type="match status" value="1"/>
</dbReference>
<dbReference type="Pfam" id="PF07976">
    <property type="entry name" value="Phe_hydrox_dim"/>
    <property type="match status" value="1"/>
</dbReference>
<evidence type="ECO:0000256" key="4">
    <source>
        <dbReference type="ARBA" id="ARBA00022827"/>
    </source>
</evidence>
<dbReference type="CDD" id="cd02979">
    <property type="entry name" value="PHOX_C"/>
    <property type="match status" value="1"/>
</dbReference>
<evidence type="ECO:0000256" key="1">
    <source>
        <dbReference type="ARBA" id="ARBA00001974"/>
    </source>
</evidence>
<dbReference type="Gene3D" id="3.50.50.60">
    <property type="entry name" value="FAD/NAD(P)-binding domain"/>
    <property type="match status" value="1"/>
</dbReference>
<evidence type="ECO:0000313" key="8">
    <source>
        <dbReference type="EMBL" id="NEA21701.1"/>
    </source>
</evidence>
<dbReference type="AlphaFoldDB" id="A0A6L9Q8F0"/>
<dbReference type="SUPFAM" id="SSF54373">
    <property type="entry name" value="FAD-linked reductases, C-terminal domain"/>
    <property type="match status" value="1"/>
</dbReference>
<evidence type="ECO:0000259" key="7">
    <source>
        <dbReference type="Pfam" id="PF07976"/>
    </source>
</evidence>
<evidence type="ECO:0000313" key="9">
    <source>
        <dbReference type="Proteomes" id="UP000475532"/>
    </source>
</evidence>
<dbReference type="SUPFAM" id="SSF52833">
    <property type="entry name" value="Thioredoxin-like"/>
    <property type="match status" value="1"/>
</dbReference>
<dbReference type="Pfam" id="PF01494">
    <property type="entry name" value="FAD_binding_3"/>
    <property type="match status" value="1"/>
</dbReference>
<evidence type="ECO:0000259" key="6">
    <source>
        <dbReference type="Pfam" id="PF01494"/>
    </source>
</evidence>
<feature type="domain" description="FAD-binding" evidence="6">
    <location>
        <begin position="32"/>
        <end position="404"/>
    </location>
</feature>
<protein>
    <submittedName>
        <fullName evidence="8">3-hydroxybenzoate 4-monooxygenase</fullName>
    </submittedName>
</protein>
<feature type="domain" description="Phenol hydroxylase-like C-terminal dimerisation" evidence="7">
    <location>
        <begin position="441"/>
        <end position="625"/>
    </location>
</feature>
<dbReference type="InterPro" id="IPR038220">
    <property type="entry name" value="PHOX_C_sf"/>
</dbReference>
<dbReference type="InterPro" id="IPR050641">
    <property type="entry name" value="RIFMO-like"/>
</dbReference>
<comment type="caution">
    <text evidence="8">The sequence shown here is derived from an EMBL/GenBank/DDBJ whole genome shotgun (WGS) entry which is preliminary data.</text>
</comment>
<dbReference type="SUPFAM" id="SSF51905">
    <property type="entry name" value="FAD/NAD(P)-binding domain"/>
    <property type="match status" value="1"/>
</dbReference>
<dbReference type="InterPro" id="IPR012941">
    <property type="entry name" value="Phe_hydrox_C_dim_dom"/>
</dbReference>
<dbReference type="InterPro" id="IPR002938">
    <property type="entry name" value="FAD-bd"/>
</dbReference>
<proteinExistence type="inferred from homology"/>
<dbReference type="EMBL" id="JAAGLI010000112">
    <property type="protein sequence ID" value="NEA21701.1"/>
    <property type="molecule type" value="Genomic_DNA"/>
</dbReference>
<sequence>MQFHHFGYVSGDPRVQPAAGVGLNRPDGLPAEVDVLIVGTGPAGMITAAQLSQFPRISTRIIERRAGRLQTGHADGLQARSVETFQAFGFADRLAAEAHHVTEFAFWQPDPDDPTRIARAGRSPDDPKGLSEFPHILVNQARVLDYFAEFMANSPTRMRPDFGVEYVSHQVLPGIEHPVLATLAYSAGETAGEEFQVRAKYLVGADGAHSRVRQTIGCQFEGHSANHAWGVLDILADTDFPDIRLLSTIQSSSGGNMMVIPREGGFLFRLYVDLGEVPADDAGKVRGTPVEAVIAKAAAILHPYSLDVKKVAWFSVYEVGHRLADQFDDAPPAETGDRLPHVFILGDACHTHSAKGGQGMNVSLQDGFNLGWKLGHVLDGRAPEALLTTYSTERKVIAKNLIDFDKAWSSMMAKKADEFADAAELPEYFKSTEEFRTGFRTEYAPSMIVGRPTHRDLAKGFPIGQRFASARVRRVADTNPVHLGHQATADGRWRIYVFADEAAPGGDGSAVAELAEWLTTSSDSPFTGLPEGVRPHDWFDLEVVYQQDHHAIELSQVPEVFKPRVGPFALADLERVHATMPEDDIFEARTIDRGGAVVLVRPDQYVAHVMPLAATDELAVFFARLRCRAGACGPRGRTCAAGRGCEAGS</sequence>
<comment type="cofactor">
    <cofactor evidence="1">
        <name>FAD</name>
        <dbReference type="ChEBI" id="CHEBI:57692"/>
    </cofactor>
</comment>